<dbReference type="CTD" id="20214446"/>
<gene>
    <name evidence="2" type="primary">20214446</name>
    <name evidence="1" type="ORF">HELRODRAFT_70327</name>
</gene>
<dbReference type="HOGENOM" id="CLU_2874257_0_0_1"/>
<dbReference type="KEGG" id="hro:HELRODRAFT_70327"/>
<dbReference type="RefSeq" id="XP_009030117.1">
    <property type="nucleotide sequence ID" value="XM_009031869.1"/>
</dbReference>
<proteinExistence type="predicted"/>
<reference evidence="1 3" key="2">
    <citation type="journal article" date="2013" name="Nature">
        <title>Insights into bilaterian evolution from three spiralian genomes.</title>
        <authorList>
            <person name="Simakov O."/>
            <person name="Marletaz F."/>
            <person name="Cho S.J."/>
            <person name="Edsinger-Gonzales E."/>
            <person name="Havlak P."/>
            <person name="Hellsten U."/>
            <person name="Kuo D.H."/>
            <person name="Larsson T."/>
            <person name="Lv J."/>
            <person name="Arendt D."/>
            <person name="Savage R."/>
            <person name="Osoegawa K."/>
            <person name="de Jong P."/>
            <person name="Grimwood J."/>
            <person name="Chapman J.A."/>
            <person name="Shapiro H."/>
            <person name="Aerts A."/>
            <person name="Otillar R.P."/>
            <person name="Terry A.Y."/>
            <person name="Boore J.L."/>
            <person name="Grigoriev I.V."/>
            <person name="Lindberg D.R."/>
            <person name="Seaver E.C."/>
            <person name="Weisblat D.A."/>
            <person name="Putnam N.H."/>
            <person name="Rokhsar D.S."/>
        </authorList>
    </citation>
    <scope>NUCLEOTIDE SEQUENCE</scope>
</reference>
<evidence type="ECO:0000313" key="3">
    <source>
        <dbReference type="Proteomes" id="UP000015101"/>
    </source>
</evidence>
<protein>
    <recommendedName>
        <fullName evidence="4">Reverse transcriptase domain-containing protein</fullName>
    </recommendedName>
</protein>
<dbReference type="EMBL" id="KB097700">
    <property type="protein sequence ID" value="ESN91323.1"/>
    <property type="molecule type" value="Genomic_DNA"/>
</dbReference>
<evidence type="ECO:0008006" key="4">
    <source>
        <dbReference type="Google" id="ProtNLM"/>
    </source>
</evidence>
<dbReference type="AlphaFoldDB" id="T1G048"/>
<accession>T1G048</accession>
<reference evidence="2" key="3">
    <citation type="submission" date="2015-06" db="UniProtKB">
        <authorList>
            <consortium name="EnsemblMetazoa"/>
        </authorList>
    </citation>
    <scope>IDENTIFICATION</scope>
</reference>
<evidence type="ECO:0000313" key="2">
    <source>
        <dbReference type="EnsemblMetazoa" id="HelroP70327"/>
    </source>
</evidence>
<name>T1G048_HELRO</name>
<dbReference type="EMBL" id="AMQM01002023">
    <property type="status" value="NOT_ANNOTATED_CDS"/>
    <property type="molecule type" value="Genomic_DNA"/>
</dbReference>
<dbReference type="EnsemblMetazoa" id="HelroT70327">
    <property type="protein sequence ID" value="HelroP70327"/>
    <property type="gene ID" value="HelroG70327"/>
</dbReference>
<sequence length="64" mass="7618">LYLIYINDLLERIGAFASLSLYVDDTKLYKHITKDVDENDLILVLDLDSIKKWYNKWSLKLNIK</sequence>
<dbReference type="InParanoid" id="T1G048"/>
<keyword evidence="3" id="KW-1185">Reference proteome</keyword>
<dbReference type="GeneID" id="20214446"/>
<reference evidence="3" key="1">
    <citation type="submission" date="2012-12" db="EMBL/GenBank/DDBJ databases">
        <authorList>
            <person name="Hellsten U."/>
            <person name="Grimwood J."/>
            <person name="Chapman J.A."/>
            <person name="Shapiro H."/>
            <person name="Aerts A."/>
            <person name="Otillar R.P."/>
            <person name="Terry A.Y."/>
            <person name="Boore J.L."/>
            <person name="Simakov O."/>
            <person name="Marletaz F."/>
            <person name="Cho S.-J."/>
            <person name="Edsinger-Gonzales E."/>
            <person name="Havlak P."/>
            <person name="Kuo D.-H."/>
            <person name="Larsson T."/>
            <person name="Lv J."/>
            <person name="Arendt D."/>
            <person name="Savage R."/>
            <person name="Osoegawa K."/>
            <person name="de Jong P."/>
            <person name="Lindberg D.R."/>
            <person name="Seaver E.C."/>
            <person name="Weisblat D.A."/>
            <person name="Putnam N.H."/>
            <person name="Grigoriev I.V."/>
            <person name="Rokhsar D.S."/>
        </authorList>
    </citation>
    <scope>NUCLEOTIDE SEQUENCE</scope>
</reference>
<evidence type="ECO:0000313" key="1">
    <source>
        <dbReference type="EMBL" id="ESN91323.1"/>
    </source>
</evidence>
<dbReference type="Proteomes" id="UP000015101">
    <property type="component" value="Unassembled WGS sequence"/>
</dbReference>
<organism evidence="2 3">
    <name type="scientific">Helobdella robusta</name>
    <name type="common">Californian leech</name>
    <dbReference type="NCBI Taxonomy" id="6412"/>
    <lineage>
        <taxon>Eukaryota</taxon>
        <taxon>Metazoa</taxon>
        <taxon>Spiralia</taxon>
        <taxon>Lophotrochozoa</taxon>
        <taxon>Annelida</taxon>
        <taxon>Clitellata</taxon>
        <taxon>Hirudinea</taxon>
        <taxon>Rhynchobdellida</taxon>
        <taxon>Glossiphoniidae</taxon>
        <taxon>Helobdella</taxon>
    </lineage>
</organism>